<evidence type="ECO:0008006" key="6">
    <source>
        <dbReference type="Google" id="ProtNLM"/>
    </source>
</evidence>
<name>A0ABP0CAP0_9PEZI</name>
<dbReference type="EMBL" id="CAWUHD010000084">
    <property type="protein sequence ID" value="CAK7229104.1"/>
    <property type="molecule type" value="Genomic_DNA"/>
</dbReference>
<gene>
    <name evidence="4" type="ORF">SEUCBS140593_007134</name>
</gene>
<comment type="similarity">
    <text evidence="3">Belongs to the class-III pyridoxal-phosphate-dependent aminotransferase family.</text>
</comment>
<evidence type="ECO:0000313" key="4">
    <source>
        <dbReference type="EMBL" id="CAK7229104.1"/>
    </source>
</evidence>
<comment type="cofactor">
    <cofactor evidence="1">
        <name>pyridoxal 5'-phosphate</name>
        <dbReference type="ChEBI" id="CHEBI:597326"/>
    </cofactor>
</comment>
<dbReference type="PANTHER" id="PTHR43713:SF3">
    <property type="entry name" value="GLUTAMATE-1-SEMIALDEHYDE 2,1-AMINOMUTASE 1, CHLOROPLASTIC-RELATED"/>
    <property type="match status" value="1"/>
</dbReference>
<dbReference type="InterPro" id="IPR015424">
    <property type="entry name" value="PyrdxlP-dep_Trfase"/>
</dbReference>
<comment type="caution">
    <text evidence="4">The sequence shown here is derived from an EMBL/GenBank/DDBJ whole genome shotgun (WGS) entry which is preliminary data.</text>
</comment>
<keyword evidence="2 3" id="KW-0663">Pyridoxal phosphate</keyword>
<dbReference type="PANTHER" id="PTHR43713">
    <property type="entry name" value="GLUTAMATE-1-SEMIALDEHYDE 2,1-AMINOMUTASE"/>
    <property type="match status" value="1"/>
</dbReference>
<evidence type="ECO:0000256" key="2">
    <source>
        <dbReference type="ARBA" id="ARBA00022898"/>
    </source>
</evidence>
<sequence length="472" mass="50792">MAPDKTVSYAASALAEARSQYAKRNPESERLLQEGGKYLPGGNTRTILHVSPFPLTFASGNGARLTSVDGHEYVDFLGEYSAGLFGHSNKRIRDAVAAAMDKGWNFGGQCTYEKVLAKKMVERFGASGLEQVRFTNSGTESNTMAIVAAIAATGRKKILVFSGGYHGGTLIFPMEYMKNPDVPTSNLPHDFVFAPYNNIAETKQVIASLPPASLAAILLEPIQGSGGCRPASRAFLHFVRQQASELGALLLVDEVMASRLGPNGYSATAGIRADMISYGKYIGGGMTFGAFGGRSDLMALFDPSRFLLQHPGTYNNNIVTMAAGVEALDIFDSQAVAALNARGARMKEALQDVLIRHGIYRQHPEGARRNIIEVDSFQGDTTIAGNDGNAASQEALPKMFVTGEGSMLNVRFSGPDRAEWQALFYHHMLDNNIYLAARGYTPLNLALTDADVGNYVAAVESFVVAHKNTLTL</sequence>
<keyword evidence="5" id="KW-1185">Reference proteome</keyword>
<accession>A0ABP0CAP0</accession>
<dbReference type="InterPro" id="IPR015421">
    <property type="entry name" value="PyrdxlP-dep_Trfase_major"/>
</dbReference>
<evidence type="ECO:0000256" key="1">
    <source>
        <dbReference type="ARBA" id="ARBA00001933"/>
    </source>
</evidence>
<dbReference type="Gene3D" id="3.90.1150.10">
    <property type="entry name" value="Aspartate Aminotransferase, domain 1"/>
    <property type="match status" value="1"/>
</dbReference>
<evidence type="ECO:0000313" key="5">
    <source>
        <dbReference type="Proteomes" id="UP001642482"/>
    </source>
</evidence>
<protein>
    <recommendedName>
        <fullName evidence="6">Glutamate-1-semialdehyde 2,1-aminomutase</fullName>
    </recommendedName>
</protein>
<dbReference type="Proteomes" id="UP001642482">
    <property type="component" value="Unassembled WGS sequence"/>
</dbReference>
<dbReference type="Gene3D" id="3.40.640.10">
    <property type="entry name" value="Type I PLP-dependent aspartate aminotransferase-like (Major domain)"/>
    <property type="match status" value="1"/>
</dbReference>
<reference evidence="4 5" key="1">
    <citation type="submission" date="2024-01" db="EMBL/GenBank/DDBJ databases">
        <authorList>
            <person name="Allen C."/>
            <person name="Tagirdzhanova G."/>
        </authorList>
    </citation>
    <scope>NUCLEOTIDE SEQUENCE [LARGE SCALE GENOMIC DNA]</scope>
</reference>
<proteinExistence type="inferred from homology"/>
<organism evidence="4 5">
    <name type="scientific">Sporothrix eucalyptigena</name>
    <dbReference type="NCBI Taxonomy" id="1812306"/>
    <lineage>
        <taxon>Eukaryota</taxon>
        <taxon>Fungi</taxon>
        <taxon>Dikarya</taxon>
        <taxon>Ascomycota</taxon>
        <taxon>Pezizomycotina</taxon>
        <taxon>Sordariomycetes</taxon>
        <taxon>Sordariomycetidae</taxon>
        <taxon>Ophiostomatales</taxon>
        <taxon>Ophiostomataceae</taxon>
        <taxon>Sporothrix</taxon>
    </lineage>
</organism>
<dbReference type="Pfam" id="PF00202">
    <property type="entry name" value="Aminotran_3"/>
    <property type="match status" value="1"/>
</dbReference>
<dbReference type="InterPro" id="IPR005814">
    <property type="entry name" value="Aminotrans_3"/>
</dbReference>
<dbReference type="SUPFAM" id="SSF53383">
    <property type="entry name" value="PLP-dependent transferases"/>
    <property type="match status" value="1"/>
</dbReference>
<evidence type="ECO:0000256" key="3">
    <source>
        <dbReference type="RuleBase" id="RU003560"/>
    </source>
</evidence>
<dbReference type="InterPro" id="IPR015422">
    <property type="entry name" value="PyrdxlP-dep_Trfase_small"/>
</dbReference>